<evidence type="ECO:0000313" key="3">
    <source>
        <dbReference type="Proteomes" id="UP000193623"/>
    </source>
</evidence>
<dbReference type="RefSeq" id="WP_085863606.1">
    <property type="nucleotide sequence ID" value="NZ_FWFT01000002.1"/>
</dbReference>
<dbReference type="OrthoDB" id="9798763at2"/>
<dbReference type="Proteomes" id="UP000193623">
    <property type="component" value="Unassembled WGS sequence"/>
</dbReference>
<name>A0A1Y5RYX7_9RHOB</name>
<dbReference type="AlphaFoldDB" id="A0A1Y5RYX7"/>
<feature type="chain" id="PRO_5012057106" evidence="1">
    <location>
        <begin position="26"/>
        <end position="172"/>
    </location>
</feature>
<feature type="signal peptide" evidence="1">
    <location>
        <begin position="1"/>
        <end position="25"/>
    </location>
</feature>
<keyword evidence="3" id="KW-1185">Reference proteome</keyword>
<sequence>MLTRSFFAFAAAVTLTLIGAETARADDVPSPNGDVILTVSGDIATTNVGDTLQFDRATLTDLGLTTIETTTIWTDGTQVFEGIPLATLVDLLGIEDGTLNATALNDYTVEIPVSDAVEGGPIIALLLNGEEMSVRDKGPLWVVYPYDASDAYQTEVIYSRSIWQLDRIEVVE</sequence>
<dbReference type="EMBL" id="FWFT01000002">
    <property type="protein sequence ID" value="SLN27353.1"/>
    <property type="molecule type" value="Genomic_DNA"/>
</dbReference>
<proteinExistence type="predicted"/>
<dbReference type="InterPro" id="IPR036374">
    <property type="entry name" value="OxRdtase_Mopterin-bd_sf"/>
</dbReference>
<evidence type="ECO:0000256" key="1">
    <source>
        <dbReference type="SAM" id="SignalP"/>
    </source>
</evidence>
<dbReference type="Gene3D" id="3.90.420.10">
    <property type="entry name" value="Oxidoreductase, molybdopterin-binding domain"/>
    <property type="match status" value="1"/>
</dbReference>
<accession>A0A1Y5RYX7</accession>
<dbReference type="SUPFAM" id="SSF56524">
    <property type="entry name" value="Oxidoreductase molybdopterin-binding domain"/>
    <property type="match status" value="1"/>
</dbReference>
<protein>
    <submittedName>
        <fullName evidence="2">Oxidoreductase molybdopterin binding domain protein</fullName>
    </submittedName>
</protein>
<gene>
    <name evidence="2" type="ORF">PSJ8397_01131</name>
</gene>
<keyword evidence="1" id="KW-0732">Signal</keyword>
<evidence type="ECO:0000313" key="2">
    <source>
        <dbReference type="EMBL" id="SLN27353.1"/>
    </source>
</evidence>
<reference evidence="2 3" key="1">
    <citation type="submission" date="2017-03" db="EMBL/GenBank/DDBJ databases">
        <authorList>
            <person name="Afonso C.L."/>
            <person name="Miller P.J."/>
            <person name="Scott M.A."/>
            <person name="Spackman E."/>
            <person name="Goraichik I."/>
            <person name="Dimitrov K.M."/>
            <person name="Suarez D.L."/>
            <person name="Swayne D.E."/>
        </authorList>
    </citation>
    <scope>NUCLEOTIDE SEQUENCE [LARGE SCALE GENOMIC DNA]</scope>
    <source>
        <strain evidence="2 3">CECT 8397</strain>
    </source>
</reference>
<organism evidence="2 3">
    <name type="scientific">Pseudooctadecabacter jejudonensis</name>
    <dbReference type="NCBI Taxonomy" id="1391910"/>
    <lineage>
        <taxon>Bacteria</taxon>
        <taxon>Pseudomonadati</taxon>
        <taxon>Pseudomonadota</taxon>
        <taxon>Alphaproteobacteria</taxon>
        <taxon>Rhodobacterales</taxon>
        <taxon>Paracoccaceae</taxon>
        <taxon>Pseudooctadecabacter</taxon>
    </lineage>
</organism>